<keyword evidence="4" id="KW-1003">Cell membrane</keyword>
<dbReference type="Gene3D" id="3.40.50.300">
    <property type="entry name" value="P-loop containing nucleotide triphosphate hydrolases"/>
    <property type="match status" value="1"/>
</dbReference>
<evidence type="ECO:0000256" key="3">
    <source>
        <dbReference type="ARBA" id="ARBA00022448"/>
    </source>
</evidence>
<name>A0A4R0IMT7_9ACTN</name>
<dbReference type="PROSITE" id="PS00211">
    <property type="entry name" value="ABC_TRANSPORTER_1"/>
    <property type="match status" value="1"/>
</dbReference>
<accession>A0A4R0IMT7</accession>
<evidence type="ECO:0000259" key="9">
    <source>
        <dbReference type="PROSITE" id="PS50893"/>
    </source>
</evidence>
<organism evidence="10 11">
    <name type="scientific">Kribbella speibonae</name>
    <dbReference type="NCBI Taxonomy" id="1572660"/>
    <lineage>
        <taxon>Bacteria</taxon>
        <taxon>Bacillati</taxon>
        <taxon>Actinomycetota</taxon>
        <taxon>Actinomycetes</taxon>
        <taxon>Propionibacteriales</taxon>
        <taxon>Kribbellaceae</taxon>
        <taxon>Kribbella</taxon>
    </lineage>
</organism>
<keyword evidence="8" id="KW-0472">Membrane</keyword>
<evidence type="ECO:0000256" key="2">
    <source>
        <dbReference type="ARBA" id="ARBA00005417"/>
    </source>
</evidence>
<gene>
    <name evidence="10" type="ORF">E0H92_29395</name>
</gene>
<dbReference type="PIRSF" id="PIRSF039085">
    <property type="entry name" value="ABC_ATPase_HisP"/>
    <property type="match status" value="1"/>
</dbReference>
<keyword evidence="3" id="KW-0813">Transport</keyword>
<dbReference type="InterPro" id="IPR030679">
    <property type="entry name" value="ABC_ATPase_HisP-typ"/>
</dbReference>
<evidence type="ECO:0000256" key="7">
    <source>
        <dbReference type="ARBA" id="ARBA00022970"/>
    </source>
</evidence>
<feature type="domain" description="ABC transporter" evidence="9">
    <location>
        <begin position="4"/>
        <end position="238"/>
    </location>
</feature>
<evidence type="ECO:0000313" key="10">
    <source>
        <dbReference type="EMBL" id="TCC34147.1"/>
    </source>
</evidence>
<dbReference type="GO" id="GO:0005886">
    <property type="term" value="C:plasma membrane"/>
    <property type="evidence" value="ECO:0007669"/>
    <property type="project" value="UniProtKB-SubCell"/>
</dbReference>
<evidence type="ECO:0000313" key="11">
    <source>
        <dbReference type="Proteomes" id="UP000294225"/>
    </source>
</evidence>
<dbReference type="InterPro" id="IPR003439">
    <property type="entry name" value="ABC_transporter-like_ATP-bd"/>
</dbReference>
<dbReference type="PANTHER" id="PTHR43166:SF9">
    <property type="entry name" value="GLUTAMATE_ASPARTATE IMPORT ATP-BINDING PROTEIN GLTL"/>
    <property type="match status" value="1"/>
</dbReference>
<dbReference type="Pfam" id="PF00005">
    <property type="entry name" value="ABC_tran"/>
    <property type="match status" value="1"/>
</dbReference>
<dbReference type="EMBL" id="SJKC01000004">
    <property type="protein sequence ID" value="TCC34147.1"/>
    <property type="molecule type" value="Genomic_DNA"/>
</dbReference>
<dbReference type="InterPro" id="IPR027417">
    <property type="entry name" value="P-loop_NTPase"/>
</dbReference>
<dbReference type="InterPro" id="IPR050086">
    <property type="entry name" value="MetN_ABC_transporter-like"/>
</dbReference>
<dbReference type="AlphaFoldDB" id="A0A4R0IMT7"/>
<comment type="similarity">
    <text evidence="2">Belongs to the ABC transporter superfamily.</text>
</comment>
<evidence type="ECO:0000256" key="6">
    <source>
        <dbReference type="ARBA" id="ARBA00022840"/>
    </source>
</evidence>
<dbReference type="GO" id="GO:0016887">
    <property type="term" value="F:ATP hydrolysis activity"/>
    <property type="evidence" value="ECO:0007669"/>
    <property type="project" value="InterPro"/>
</dbReference>
<dbReference type="PANTHER" id="PTHR43166">
    <property type="entry name" value="AMINO ACID IMPORT ATP-BINDING PROTEIN"/>
    <property type="match status" value="1"/>
</dbReference>
<protein>
    <submittedName>
        <fullName evidence="10">Amino acid ABC transporter ATP-binding protein</fullName>
    </submittedName>
</protein>
<dbReference type="InterPro" id="IPR003593">
    <property type="entry name" value="AAA+_ATPase"/>
</dbReference>
<dbReference type="RefSeq" id="WP_131498554.1">
    <property type="nucleotide sequence ID" value="NZ_SJKC01000004.1"/>
</dbReference>
<dbReference type="PROSITE" id="PS50893">
    <property type="entry name" value="ABC_TRANSPORTER_2"/>
    <property type="match status" value="1"/>
</dbReference>
<dbReference type="InterPro" id="IPR017871">
    <property type="entry name" value="ABC_transporter-like_CS"/>
</dbReference>
<comment type="caution">
    <text evidence="10">The sequence shown here is derived from an EMBL/GenBank/DDBJ whole genome shotgun (WGS) entry which is preliminary data.</text>
</comment>
<dbReference type="Proteomes" id="UP000294225">
    <property type="component" value="Unassembled WGS sequence"/>
</dbReference>
<dbReference type="GO" id="GO:0015424">
    <property type="term" value="F:ABC-type amino acid transporter activity"/>
    <property type="evidence" value="ECO:0007669"/>
    <property type="project" value="InterPro"/>
</dbReference>
<dbReference type="GO" id="GO:0005524">
    <property type="term" value="F:ATP binding"/>
    <property type="evidence" value="ECO:0007669"/>
    <property type="project" value="UniProtKB-KW"/>
</dbReference>
<evidence type="ECO:0000256" key="1">
    <source>
        <dbReference type="ARBA" id="ARBA00004202"/>
    </source>
</evidence>
<dbReference type="SMART" id="SM00382">
    <property type="entry name" value="AAA"/>
    <property type="match status" value="1"/>
</dbReference>
<keyword evidence="6 10" id="KW-0067">ATP-binding</keyword>
<proteinExistence type="inferred from homology"/>
<evidence type="ECO:0000256" key="4">
    <source>
        <dbReference type="ARBA" id="ARBA00022475"/>
    </source>
</evidence>
<keyword evidence="5" id="KW-0547">Nucleotide-binding</keyword>
<dbReference type="CDD" id="cd03262">
    <property type="entry name" value="ABC_HisP_GlnQ"/>
    <property type="match status" value="1"/>
</dbReference>
<reference evidence="10 11" key="1">
    <citation type="submission" date="2019-02" db="EMBL/GenBank/DDBJ databases">
        <title>Kribbella capetownensis sp. nov. and Kribbella speibonae sp. nov., isolated from soil.</title>
        <authorList>
            <person name="Curtis S.M."/>
            <person name="Norton I."/>
            <person name="Everest G.J."/>
            <person name="Meyers P.R."/>
        </authorList>
    </citation>
    <scope>NUCLEOTIDE SEQUENCE [LARGE SCALE GENOMIC DNA]</scope>
    <source>
        <strain evidence="10 11">YM55</strain>
    </source>
</reference>
<dbReference type="SUPFAM" id="SSF52540">
    <property type="entry name" value="P-loop containing nucleoside triphosphate hydrolases"/>
    <property type="match status" value="1"/>
</dbReference>
<evidence type="ECO:0000256" key="5">
    <source>
        <dbReference type="ARBA" id="ARBA00022741"/>
    </source>
</evidence>
<evidence type="ECO:0000256" key="8">
    <source>
        <dbReference type="ARBA" id="ARBA00023136"/>
    </source>
</evidence>
<keyword evidence="7" id="KW-0029">Amino-acid transport</keyword>
<comment type="subcellular location">
    <subcellularLocation>
        <location evidence="1">Cell membrane</location>
        <topology evidence="1">Peripheral membrane protein</topology>
    </subcellularLocation>
</comment>
<sequence length="247" mass="26830">MSLLSLRGVRKQYGENVVLDGFDLEVDAGECVVLIGASGSGKSTLLRCVNLLETVDDGVIELAGADITDPRVDADKVRSGIGIVFQAYNLFPHLTVLDNITLAPIRVHRVPRDTARARALEMLERVGLADKASAKPDELSGGQQQRAAIARAMVNSPQLMLLDEVTSALDPELVGEVLDLLRELKAEGMTMLVCTHEMAFARDVADQVCFLHHGRPLEIGPPAQVLDNPREARTQEFLRRVSGTTGR</sequence>